<reference evidence="1 2" key="1">
    <citation type="journal article" date="2015" name="Sci. Rep.">
        <title>Chromosome-level genome map provides insights into diverse defense mechanisms in the medicinal fungus Ganoderma sinense.</title>
        <authorList>
            <person name="Zhu Y."/>
            <person name="Xu J."/>
            <person name="Sun C."/>
            <person name="Zhou S."/>
            <person name="Xu H."/>
            <person name="Nelson D.R."/>
            <person name="Qian J."/>
            <person name="Song J."/>
            <person name="Luo H."/>
            <person name="Xiang L."/>
            <person name="Li Y."/>
            <person name="Xu Z."/>
            <person name="Ji A."/>
            <person name="Wang L."/>
            <person name="Lu S."/>
            <person name="Hayward A."/>
            <person name="Sun W."/>
            <person name="Li X."/>
            <person name="Schwartz D.C."/>
            <person name="Wang Y."/>
            <person name="Chen S."/>
        </authorList>
    </citation>
    <scope>NUCLEOTIDE SEQUENCE [LARGE SCALE GENOMIC DNA]</scope>
    <source>
        <strain evidence="1 2">ZZ0214-1</strain>
    </source>
</reference>
<dbReference type="GO" id="GO:0030162">
    <property type="term" value="P:regulation of proteolysis"/>
    <property type="evidence" value="ECO:0007669"/>
    <property type="project" value="TreeGrafter"/>
</dbReference>
<dbReference type="GO" id="GO:0005543">
    <property type="term" value="F:phospholipid binding"/>
    <property type="evidence" value="ECO:0007669"/>
    <property type="project" value="TreeGrafter"/>
</dbReference>
<organism evidence="1 2">
    <name type="scientific">Ganoderma sinense ZZ0214-1</name>
    <dbReference type="NCBI Taxonomy" id="1077348"/>
    <lineage>
        <taxon>Eukaryota</taxon>
        <taxon>Fungi</taxon>
        <taxon>Dikarya</taxon>
        <taxon>Basidiomycota</taxon>
        <taxon>Agaricomycotina</taxon>
        <taxon>Agaricomycetes</taxon>
        <taxon>Polyporales</taxon>
        <taxon>Polyporaceae</taxon>
        <taxon>Ganoderma</taxon>
    </lineage>
</organism>
<dbReference type="SUPFAM" id="SSF49777">
    <property type="entry name" value="PEBP-like"/>
    <property type="match status" value="1"/>
</dbReference>
<dbReference type="InterPro" id="IPR008914">
    <property type="entry name" value="PEBP"/>
</dbReference>
<dbReference type="Gene3D" id="3.90.280.10">
    <property type="entry name" value="PEBP-like"/>
    <property type="match status" value="1"/>
</dbReference>
<name>A0A2G8RZL1_9APHY</name>
<dbReference type="STRING" id="1077348.A0A2G8RZL1"/>
<evidence type="ECO:0008006" key="3">
    <source>
        <dbReference type="Google" id="ProtNLM"/>
    </source>
</evidence>
<evidence type="ECO:0000313" key="1">
    <source>
        <dbReference type="EMBL" id="PIL26952.1"/>
    </source>
</evidence>
<dbReference type="GO" id="GO:0046578">
    <property type="term" value="P:regulation of Ras protein signal transduction"/>
    <property type="evidence" value="ECO:0007669"/>
    <property type="project" value="TreeGrafter"/>
</dbReference>
<keyword evidence="2" id="KW-1185">Reference proteome</keyword>
<sequence>MSSLTTPICPPTTISSWTAEYTAMSSDPLTAIVSALGKEQIIPDVVPATHAFTPSVLFSIIYPNGAEVNLGNEMTVEETQDEPEIRLAALNGPWDDAPEASYTLVMLDPDAPYRTDAIYRSFRHWVITGLKSPAVASNSAEALNALKTHPSTTPYRPPGPRPNSGIHRYTFLLFQEPTGPEPFTVPHGAPEYGAALEERRSWDAVAFAEKHELKLVGANYFLVTSPEVATG</sequence>
<comment type="caution">
    <text evidence="1">The sequence shown here is derived from an EMBL/GenBank/DDBJ whole genome shotgun (WGS) entry which is preliminary data.</text>
</comment>
<gene>
    <name evidence="1" type="ORF">GSI_10090</name>
</gene>
<dbReference type="InterPro" id="IPR035810">
    <property type="entry name" value="PEBP_euk"/>
</dbReference>
<dbReference type="AlphaFoldDB" id="A0A2G8RZL1"/>
<dbReference type="PANTHER" id="PTHR11362">
    <property type="entry name" value="PHOSPHATIDYLETHANOLAMINE-BINDING PROTEIN"/>
    <property type="match status" value="1"/>
</dbReference>
<dbReference type="Proteomes" id="UP000230002">
    <property type="component" value="Unassembled WGS sequence"/>
</dbReference>
<dbReference type="OrthoDB" id="2506647at2759"/>
<proteinExistence type="predicted"/>
<dbReference type="PANTHER" id="PTHR11362:SF148">
    <property type="entry name" value="CARBOXYPEPTIDASE Y INHIBITOR"/>
    <property type="match status" value="1"/>
</dbReference>
<dbReference type="CDD" id="cd00866">
    <property type="entry name" value="PEBP_euk"/>
    <property type="match status" value="1"/>
</dbReference>
<dbReference type="GO" id="GO:0030414">
    <property type="term" value="F:peptidase inhibitor activity"/>
    <property type="evidence" value="ECO:0007669"/>
    <property type="project" value="TreeGrafter"/>
</dbReference>
<dbReference type="InterPro" id="IPR036610">
    <property type="entry name" value="PEBP-like_sf"/>
</dbReference>
<protein>
    <recommendedName>
        <fullName evidence="3">PEBP-like protein</fullName>
    </recommendedName>
</protein>
<accession>A0A2G8RZL1</accession>
<dbReference type="Pfam" id="PF01161">
    <property type="entry name" value="PBP"/>
    <property type="match status" value="1"/>
</dbReference>
<evidence type="ECO:0000313" key="2">
    <source>
        <dbReference type="Proteomes" id="UP000230002"/>
    </source>
</evidence>
<dbReference type="EMBL" id="AYKW01000034">
    <property type="protein sequence ID" value="PIL26952.1"/>
    <property type="molecule type" value="Genomic_DNA"/>
</dbReference>